<feature type="transmembrane region" description="Helical" evidence="2">
    <location>
        <begin position="61"/>
        <end position="79"/>
    </location>
</feature>
<dbReference type="InterPro" id="IPR021449">
    <property type="entry name" value="DUF3099"/>
</dbReference>
<keyword evidence="2" id="KW-0472">Membrane</keyword>
<feature type="region of interest" description="Disordered" evidence="1">
    <location>
        <begin position="1"/>
        <end position="27"/>
    </location>
</feature>
<evidence type="ECO:0000256" key="1">
    <source>
        <dbReference type="SAM" id="MobiDB-lite"/>
    </source>
</evidence>
<keyword evidence="2" id="KW-0812">Transmembrane</keyword>
<evidence type="ECO:0000256" key="2">
    <source>
        <dbReference type="SAM" id="Phobius"/>
    </source>
</evidence>
<keyword evidence="4" id="KW-1185">Reference proteome</keyword>
<accession>A0ABV4UNA8</accession>
<sequence length="218" mass="21741">MSQPPNTQHGRHAPPEPVYNITDADTSRSVEQHSRMVKYTISMSVRMACFVAAFFSSGPLQWIFLAGAIFLPWVAVVIANGGSDQSRRVASTSLLDEAPRDALGAGSPAGGPAGGTAAGEAAGADATGSDAAGSDATGSGAAGSDATGSNAGTTEWHRRSGRGDHRGSPRPGDAPGGDPDDAPLVLEGELVEGDPPEPGPGPEPRPAAGPAAPRGAGE</sequence>
<evidence type="ECO:0000313" key="4">
    <source>
        <dbReference type="Proteomes" id="UP001575652"/>
    </source>
</evidence>
<feature type="compositionally biased region" description="Basic and acidic residues" evidence="1">
    <location>
        <begin position="155"/>
        <end position="167"/>
    </location>
</feature>
<feature type="compositionally biased region" description="Low complexity" evidence="1">
    <location>
        <begin position="208"/>
        <end position="218"/>
    </location>
</feature>
<dbReference type="EMBL" id="JBHDLJ010000004">
    <property type="protein sequence ID" value="MFB0834190.1"/>
    <property type="molecule type" value="Genomic_DNA"/>
</dbReference>
<keyword evidence="2" id="KW-1133">Transmembrane helix</keyword>
<dbReference type="Proteomes" id="UP001575652">
    <property type="component" value="Unassembled WGS sequence"/>
</dbReference>
<protein>
    <submittedName>
        <fullName evidence="3">DUF3099 domain-containing protein</fullName>
    </submittedName>
</protein>
<proteinExistence type="predicted"/>
<gene>
    <name evidence="3" type="ORF">ACETWP_06270</name>
</gene>
<reference evidence="3 4" key="1">
    <citation type="submission" date="2024-09" db="EMBL/GenBank/DDBJ databases">
        <authorList>
            <person name="Salinas-Garcia M.A."/>
            <person name="Prieme A."/>
        </authorList>
    </citation>
    <scope>NUCLEOTIDE SEQUENCE [LARGE SCALE GENOMIC DNA]</scope>
    <source>
        <strain evidence="3 4">DSM 21081</strain>
    </source>
</reference>
<feature type="compositionally biased region" description="Gly residues" evidence="1">
    <location>
        <begin position="107"/>
        <end position="117"/>
    </location>
</feature>
<dbReference type="Pfam" id="PF11298">
    <property type="entry name" value="DUF3099"/>
    <property type="match status" value="1"/>
</dbReference>
<comment type="caution">
    <text evidence="3">The sequence shown here is derived from an EMBL/GenBank/DDBJ whole genome shotgun (WGS) entry which is preliminary data.</text>
</comment>
<evidence type="ECO:0000313" key="3">
    <source>
        <dbReference type="EMBL" id="MFB0834190.1"/>
    </source>
</evidence>
<dbReference type="RefSeq" id="WP_373971364.1">
    <property type="nucleotide sequence ID" value="NZ_JBHDLJ010000004.1"/>
</dbReference>
<organism evidence="3 4">
    <name type="scientific">Arthrobacter halodurans</name>
    <dbReference type="NCBI Taxonomy" id="516699"/>
    <lineage>
        <taxon>Bacteria</taxon>
        <taxon>Bacillati</taxon>
        <taxon>Actinomycetota</taxon>
        <taxon>Actinomycetes</taxon>
        <taxon>Micrococcales</taxon>
        <taxon>Micrococcaceae</taxon>
        <taxon>Arthrobacter</taxon>
    </lineage>
</organism>
<name>A0ABV4UNA8_9MICC</name>
<feature type="compositionally biased region" description="Low complexity" evidence="1">
    <location>
        <begin position="118"/>
        <end position="154"/>
    </location>
</feature>
<feature type="compositionally biased region" description="Pro residues" evidence="1">
    <location>
        <begin position="196"/>
        <end position="207"/>
    </location>
</feature>
<feature type="region of interest" description="Disordered" evidence="1">
    <location>
        <begin position="99"/>
        <end position="218"/>
    </location>
</feature>